<dbReference type="AlphaFoldDB" id="A0A7X0DBU3"/>
<evidence type="ECO:0000313" key="2">
    <source>
        <dbReference type="EMBL" id="MBB6177499.1"/>
    </source>
</evidence>
<protein>
    <recommendedName>
        <fullName evidence="1">Tox-URI2 domain-containing protein</fullName>
    </recommendedName>
</protein>
<feature type="domain" description="Tox-URI2" evidence="1">
    <location>
        <begin position="60"/>
        <end position="132"/>
    </location>
</feature>
<accession>A0A7X0DBU3</accession>
<evidence type="ECO:0000313" key="3">
    <source>
        <dbReference type="Proteomes" id="UP000523528"/>
    </source>
</evidence>
<dbReference type="EMBL" id="JACHES010000011">
    <property type="protein sequence ID" value="MBB6177499.1"/>
    <property type="molecule type" value="Genomic_DNA"/>
</dbReference>
<dbReference type="InterPro" id="IPR028899">
    <property type="entry name" value="Tox-URI2_dom"/>
</dbReference>
<organism evidence="2 3">
    <name type="scientific">Anoxybacillus tengchongensis</name>
    <dbReference type="NCBI Taxonomy" id="576944"/>
    <lineage>
        <taxon>Bacteria</taxon>
        <taxon>Bacillati</taxon>
        <taxon>Bacillota</taxon>
        <taxon>Bacilli</taxon>
        <taxon>Bacillales</taxon>
        <taxon>Anoxybacillaceae</taxon>
        <taxon>Anoxybacillus</taxon>
    </lineage>
</organism>
<evidence type="ECO:0000259" key="1">
    <source>
        <dbReference type="Pfam" id="PF15653"/>
    </source>
</evidence>
<comment type="caution">
    <text evidence="2">The sequence shown here is derived from an EMBL/GenBank/DDBJ whole genome shotgun (WGS) entry which is preliminary data.</text>
</comment>
<dbReference type="Pfam" id="PF15653">
    <property type="entry name" value="Tox-URI2"/>
    <property type="match status" value="1"/>
</dbReference>
<reference evidence="2 3" key="1">
    <citation type="submission" date="2020-08" db="EMBL/GenBank/DDBJ databases">
        <title>Genomic Encyclopedia of Type Strains, Phase IV (KMG-IV): sequencing the most valuable type-strain genomes for metagenomic binning, comparative biology and taxonomic classification.</title>
        <authorList>
            <person name="Goeker M."/>
        </authorList>
    </citation>
    <scope>NUCLEOTIDE SEQUENCE [LARGE SCALE GENOMIC DNA]</scope>
    <source>
        <strain evidence="2 3">DSM 23211</strain>
    </source>
</reference>
<dbReference type="Proteomes" id="UP000523528">
    <property type="component" value="Unassembled WGS sequence"/>
</dbReference>
<sequence>MWMAINAGFAAYDGYKAYKSGKGWTGVAAAAAINFVGFGGKFKAASKIIKAVHGNSRFSKRIHHGYEIYEIVNGKKRIVKVGISGAKLNKNGTSPRANRQVNKWNKKAGYQRYYARIVKRNIYGREKALKWERGRAYAVRKAGGNMYLHVRP</sequence>
<keyword evidence="3" id="KW-1185">Reference proteome</keyword>
<gene>
    <name evidence="2" type="ORF">HNQ82_002334</name>
</gene>
<proteinExistence type="predicted"/>
<name>A0A7X0DBU3_9BACL</name>